<name>A0A095C623_SCHHA</name>
<dbReference type="EMBL" id="KL250885">
    <property type="protein sequence ID" value="KGB37448.1"/>
    <property type="molecule type" value="Genomic_DNA"/>
</dbReference>
<sequence>MSGLYYRPSTSELNSEVMNQEGEDDESPLNSLLNDVPNYMQPDPIKSKLNSDVKPDKKNIKEDSVNIKKISSRSSDHHRYHQKNNPNNDVNQSQDDHNLSEKQSFIDKNSKYWPQYLSSDYLGPMEKNFEFNNWDWLRLNVLGSGWEDLLREIPKKLLRAASELTFYKERVTILQDQLIHQKRNEEKLIRLQAEFKSQSLDLDKLNKQVSRVPLLERTVKQQEELICRLETLLERQRKQALNANHSNYSMNPLNTLDNELLESFNDKSMINYPNVHSNNSMTTIALRNLSNENEQLRNTITELNRTENEKFRTVLADNERLELYKLLDNAELRIKALEEELERQDIRVPRNSNDIGASRKSNLSKEHAWKYSGPVFLC</sequence>
<dbReference type="PANTHER" id="PTHR21623:SF2">
    <property type="entry name" value="COILED-COIL DOMAIN-CONTAINING PROTEIN 33"/>
    <property type="match status" value="1"/>
</dbReference>
<proteinExistence type="predicted"/>
<reference evidence="3" key="1">
    <citation type="journal article" date="2012" name="Nat. Genet.">
        <title>Whole-genome sequence of Schistosoma haematobium.</title>
        <authorList>
            <person name="Young N.D."/>
            <person name="Jex A.R."/>
            <person name="Li B."/>
            <person name="Liu S."/>
            <person name="Yang L."/>
            <person name="Xiong Z."/>
            <person name="Li Y."/>
            <person name="Cantacessi C."/>
            <person name="Hall R.S."/>
            <person name="Xu X."/>
            <person name="Chen F."/>
            <person name="Wu X."/>
            <person name="Zerlotini A."/>
            <person name="Oliveira G."/>
            <person name="Hofmann A."/>
            <person name="Zhang G."/>
            <person name="Fang X."/>
            <person name="Kang Y."/>
            <person name="Campbell B.E."/>
            <person name="Loukas A."/>
            <person name="Ranganathan S."/>
            <person name="Rollinson D."/>
            <person name="Rinaldi G."/>
            <person name="Brindley P.J."/>
            <person name="Yang H."/>
            <person name="Wang J."/>
            <person name="Wang J."/>
            <person name="Gasser R.B."/>
        </authorList>
    </citation>
    <scope>NUCLEOTIDE SEQUENCE [LARGE SCALE GENOMIC DNA]</scope>
</reference>
<feature type="coiled-coil region" evidence="1">
    <location>
        <begin position="279"/>
        <end position="347"/>
    </location>
</feature>
<dbReference type="GO" id="GO:0005777">
    <property type="term" value="C:peroxisome"/>
    <property type="evidence" value="ECO:0007669"/>
    <property type="project" value="TreeGrafter"/>
</dbReference>
<protein>
    <submittedName>
        <fullName evidence="3">Uncharacterized protein</fullName>
    </submittedName>
</protein>
<feature type="compositionally biased region" description="Polar residues" evidence="2">
    <location>
        <begin position="8"/>
        <end position="18"/>
    </location>
</feature>
<evidence type="ECO:0000256" key="2">
    <source>
        <dbReference type="SAM" id="MobiDB-lite"/>
    </source>
</evidence>
<evidence type="ECO:0000313" key="3">
    <source>
        <dbReference type="EMBL" id="KGB37448.1"/>
    </source>
</evidence>
<feature type="compositionally biased region" description="Polar residues" evidence="2">
    <location>
        <begin position="83"/>
        <end position="93"/>
    </location>
</feature>
<dbReference type="PANTHER" id="PTHR21623">
    <property type="entry name" value="SPERIOLIN-BINDING FACTOR"/>
    <property type="match status" value="1"/>
</dbReference>
<feature type="compositionally biased region" description="Basic and acidic residues" evidence="2">
    <location>
        <begin position="45"/>
        <end position="66"/>
    </location>
</feature>
<gene>
    <name evidence="3" type="ORF">MS3_05780</name>
</gene>
<accession>A0A095C623</accession>
<dbReference type="STRING" id="6185.A0A095C623"/>
<evidence type="ECO:0000256" key="1">
    <source>
        <dbReference type="SAM" id="Coils"/>
    </source>
</evidence>
<dbReference type="AlphaFoldDB" id="A0A095C623"/>
<dbReference type="InterPro" id="IPR039889">
    <property type="entry name" value="CCD33"/>
</dbReference>
<keyword evidence="1" id="KW-0175">Coiled coil</keyword>
<feature type="coiled-coil region" evidence="1">
    <location>
        <begin position="188"/>
        <end position="235"/>
    </location>
</feature>
<feature type="region of interest" description="Disordered" evidence="2">
    <location>
        <begin position="1"/>
        <end position="100"/>
    </location>
</feature>
<organism evidence="3">
    <name type="scientific">Schistosoma haematobium</name>
    <name type="common">Blood fluke</name>
    <dbReference type="NCBI Taxonomy" id="6185"/>
    <lineage>
        <taxon>Eukaryota</taxon>
        <taxon>Metazoa</taxon>
        <taxon>Spiralia</taxon>
        <taxon>Lophotrochozoa</taxon>
        <taxon>Platyhelminthes</taxon>
        <taxon>Trematoda</taxon>
        <taxon>Digenea</taxon>
        <taxon>Strigeidida</taxon>
        <taxon>Schistosomatoidea</taxon>
        <taxon>Schistosomatidae</taxon>
        <taxon>Schistosoma</taxon>
    </lineage>
</organism>